<dbReference type="InterPro" id="IPR000792">
    <property type="entry name" value="Tscrpt_reg_LuxR_C"/>
</dbReference>
<dbReference type="GO" id="GO:0003700">
    <property type="term" value="F:DNA-binding transcription factor activity"/>
    <property type="evidence" value="ECO:0007669"/>
    <property type="project" value="InterPro"/>
</dbReference>
<name>A0A917S5R4_9BACL</name>
<dbReference type="Proteomes" id="UP000654670">
    <property type="component" value="Unassembled WGS sequence"/>
</dbReference>
<dbReference type="SUPFAM" id="SSF88946">
    <property type="entry name" value="Sigma2 domain of RNA polymerase sigma factors"/>
    <property type="match status" value="1"/>
</dbReference>
<feature type="domain" description="HTH luxR-type" evidence="1">
    <location>
        <begin position="142"/>
        <end position="187"/>
    </location>
</feature>
<dbReference type="InterPro" id="IPR013325">
    <property type="entry name" value="RNA_pol_sigma_r2"/>
</dbReference>
<evidence type="ECO:0000313" key="2">
    <source>
        <dbReference type="EMBL" id="GGL56545.1"/>
    </source>
</evidence>
<proteinExistence type="predicted"/>
<reference evidence="2" key="2">
    <citation type="submission" date="2020-09" db="EMBL/GenBank/DDBJ databases">
        <authorList>
            <person name="Sun Q."/>
            <person name="Ohkuma M."/>
        </authorList>
    </citation>
    <scope>NUCLEOTIDE SEQUENCE</scope>
    <source>
        <strain evidence="2">JCM 15325</strain>
    </source>
</reference>
<organism evidence="2 3">
    <name type="scientific">Sporolactobacillus putidus</name>
    <dbReference type="NCBI Taxonomy" id="492735"/>
    <lineage>
        <taxon>Bacteria</taxon>
        <taxon>Bacillati</taxon>
        <taxon>Bacillota</taxon>
        <taxon>Bacilli</taxon>
        <taxon>Bacillales</taxon>
        <taxon>Sporolactobacillaceae</taxon>
        <taxon>Sporolactobacillus</taxon>
    </lineage>
</organism>
<evidence type="ECO:0000313" key="3">
    <source>
        <dbReference type="Proteomes" id="UP000654670"/>
    </source>
</evidence>
<dbReference type="InterPro" id="IPR013324">
    <property type="entry name" value="RNA_pol_sigma_r3/r4-like"/>
</dbReference>
<dbReference type="RefSeq" id="WP_188803058.1">
    <property type="nucleotide sequence ID" value="NZ_BMOK01000008.1"/>
</dbReference>
<dbReference type="Gene3D" id="1.10.1740.10">
    <property type="match status" value="1"/>
</dbReference>
<dbReference type="NCBIfam" id="TIGR02937">
    <property type="entry name" value="sigma70-ECF"/>
    <property type="match status" value="1"/>
</dbReference>
<evidence type="ECO:0000259" key="1">
    <source>
        <dbReference type="Pfam" id="PF00196"/>
    </source>
</evidence>
<protein>
    <recommendedName>
        <fullName evidence="1">HTH luxR-type domain-containing protein</fullName>
    </recommendedName>
</protein>
<dbReference type="Pfam" id="PF00196">
    <property type="entry name" value="GerE"/>
    <property type="match status" value="1"/>
</dbReference>
<sequence length="197" mass="22916">MPFTHFFARPGEPPELTFERLLKKYEPKIVSTVHRYATAYARHLRGAADWDDLMQIARIAFWEANCLFDPAKVDRGKTPENVFIAFATATMCGRLSDRLRKVSKQTRREAHGISDGTVEFPDYSSVSAEKQLHALVDDFFSILSPRERQYLHLALFKDWDTKQIAEAARVSEHTVRSWKKTLRKKLEPLRESLLQRH</sequence>
<dbReference type="Gene3D" id="1.10.10.10">
    <property type="entry name" value="Winged helix-like DNA-binding domain superfamily/Winged helix DNA-binding domain"/>
    <property type="match status" value="1"/>
</dbReference>
<accession>A0A917S5R4</accession>
<dbReference type="GO" id="GO:0006352">
    <property type="term" value="P:DNA-templated transcription initiation"/>
    <property type="evidence" value="ECO:0007669"/>
    <property type="project" value="InterPro"/>
</dbReference>
<dbReference type="SUPFAM" id="SSF88659">
    <property type="entry name" value="Sigma3 and sigma4 domains of RNA polymerase sigma factors"/>
    <property type="match status" value="1"/>
</dbReference>
<dbReference type="InterPro" id="IPR014284">
    <property type="entry name" value="RNA_pol_sigma-70_dom"/>
</dbReference>
<dbReference type="EMBL" id="BMOK01000008">
    <property type="protein sequence ID" value="GGL56545.1"/>
    <property type="molecule type" value="Genomic_DNA"/>
</dbReference>
<gene>
    <name evidence="2" type="ORF">GCM10007968_20670</name>
</gene>
<dbReference type="InterPro" id="IPR036388">
    <property type="entry name" value="WH-like_DNA-bd_sf"/>
</dbReference>
<keyword evidence="3" id="KW-1185">Reference proteome</keyword>
<dbReference type="AlphaFoldDB" id="A0A917S5R4"/>
<reference evidence="2" key="1">
    <citation type="journal article" date="2014" name="Int. J. Syst. Evol. Microbiol.">
        <title>Complete genome sequence of Corynebacterium casei LMG S-19264T (=DSM 44701T), isolated from a smear-ripened cheese.</title>
        <authorList>
            <consortium name="US DOE Joint Genome Institute (JGI-PGF)"/>
            <person name="Walter F."/>
            <person name="Albersmeier A."/>
            <person name="Kalinowski J."/>
            <person name="Ruckert C."/>
        </authorList>
    </citation>
    <scope>NUCLEOTIDE SEQUENCE</scope>
    <source>
        <strain evidence="2">JCM 15325</strain>
    </source>
</reference>
<comment type="caution">
    <text evidence="2">The sequence shown here is derived from an EMBL/GenBank/DDBJ whole genome shotgun (WGS) entry which is preliminary data.</text>
</comment>